<evidence type="ECO:0000313" key="2">
    <source>
        <dbReference type="EMBL" id="BET00953.1"/>
    </source>
</evidence>
<dbReference type="EMBL" id="AP028920">
    <property type="protein sequence ID" value="BET00953.1"/>
    <property type="molecule type" value="Genomic_DNA"/>
</dbReference>
<protein>
    <submittedName>
        <fullName evidence="2">Uncharacterized protein</fullName>
    </submittedName>
</protein>
<accession>A0ABN7BBB7</accession>
<keyword evidence="3" id="KW-1185">Reference proteome</keyword>
<evidence type="ECO:0000313" key="3">
    <source>
        <dbReference type="Proteomes" id="UP001307889"/>
    </source>
</evidence>
<evidence type="ECO:0000256" key="1">
    <source>
        <dbReference type="SAM" id="MobiDB-lite"/>
    </source>
</evidence>
<organism evidence="2 3">
    <name type="scientific">Nesidiocoris tenuis</name>
    <dbReference type="NCBI Taxonomy" id="355587"/>
    <lineage>
        <taxon>Eukaryota</taxon>
        <taxon>Metazoa</taxon>
        <taxon>Ecdysozoa</taxon>
        <taxon>Arthropoda</taxon>
        <taxon>Hexapoda</taxon>
        <taxon>Insecta</taxon>
        <taxon>Pterygota</taxon>
        <taxon>Neoptera</taxon>
        <taxon>Paraneoptera</taxon>
        <taxon>Hemiptera</taxon>
        <taxon>Heteroptera</taxon>
        <taxon>Panheteroptera</taxon>
        <taxon>Cimicomorpha</taxon>
        <taxon>Miridae</taxon>
        <taxon>Dicyphina</taxon>
        <taxon>Nesidiocoris</taxon>
    </lineage>
</organism>
<feature type="compositionally biased region" description="Basic and acidic residues" evidence="1">
    <location>
        <begin position="78"/>
        <end position="88"/>
    </location>
</feature>
<reference evidence="2 3" key="1">
    <citation type="submission" date="2023-09" db="EMBL/GenBank/DDBJ databases">
        <title>Nesidiocoris tenuis whole genome shotgun sequence.</title>
        <authorList>
            <person name="Shibata T."/>
            <person name="Shimoda M."/>
            <person name="Kobayashi T."/>
            <person name="Uehara T."/>
        </authorList>
    </citation>
    <scope>NUCLEOTIDE SEQUENCE [LARGE SCALE GENOMIC DNA]</scope>
    <source>
        <strain evidence="2 3">Japan</strain>
    </source>
</reference>
<proteinExistence type="predicted"/>
<gene>
    <name evidence="2" type="ORF">NTJ_13769</name>
</gene>
<feature type="region of interest" description="Disordered" evidence="1">
    <location>
        <begin position="57"/>
        <end position="97"/>
    </location>
</feature>
<sequence>MTDLSVSTAINRTLIYQRGIHHGSQNCTDARDCTAFVIAGPYRRLRELDWTSNRTWAPSAIAPPGAPRARQRRAPGVLEERSEADHPRSPRTACHRG</sequence>
<name>A0ABN7BBB7_9HEMI</name>
<dbReference type="Proteomes" id="UP001307889">
    <property type="component" value="Chromosome 12"/>
</dbReference>